<dbReference type="InterPro" id="IPR053185">
    <property type="entry name" value="SET_domain_protein"/>
</dbReference>
<dbReference type="Gene3D" id="2.170.270.10">
    <property type="entry name" value="SET domain"/>
    <property type="match status" value="1"/>
</dbReference>
<dbReference type="SUPFAM" id="SSF82199">
    <property type="entry name" value="SET domain"/>
    <property type="match status" value="1"/>
</dbReference>
<dbReference type="Pfam" id="PF00856">
    <property type="entry name" value="SET"/>
    <property type="match status" value="1"/>
</dbReference>
<dbReference type="PANTHER" id="PTHR47332">
    <property type="entry name" value="SET DOMAIN-CONTAINING PROTEIN 5"/>
    <property type="match status" value="1"/>
</dbReference>
<reference evidence="3" key="1">
    <citation type="journal article" date="2014" name="Proc. Natl. Acad. Sci. U.S.A.">
        <title>Extensive sampling of basidiomycete genomes demonstrates inadequacy of the white-rot/brown-rot paradigm for wood decay fungi.</title>
        <authorList>
            <person name="Riley R."/>
            <person name="Salamov A.A."/>
            <person name="Brown D.W."/>
            <person name="Nagy L.G."/>
            <person name="Floudas D."/>
            <person name="Held B.W."/>
            <person name="Levasseur A."/>
            <person name="Lombard V."/>
            <person name="Morin E."/>
            <person name="Otillar R."/>
            <person name="Lindquist E.A."/>
            <person name="Sun H."/>
            <person name="LaButti K.M."/>
            <person name="Schmutz J."/>
            <person name="Jabbour D."/>
            <person name="Luo H."/>
            <person name="Baker S.E."/>
            <person name="Pisabarro A.G."/>
            <person name="Walton J.D."/>
            <person name="Blanchette R.A."/>
            <person name="Henrissat B."/>
            <person name="Martin F."/>
            <person name="Cullen D."/>
            <person name="Hibbett D.S."/>
            <person name="Grigoriev I.V."/>
        </authorList>
    </citation>
    <scope>NUCLEOTIDE SEQUENCE [LARGE SCALE GENOMIC DNA]</scope>
    <source>
        <strain evidence="3">CBS 339.88</strain>
    </source>
</reference>
<name>A0A067T477_GALM3</name>
<dbReference type="PANTHER" id="PTHR47332:SF4">
    <property type="entry name" value="SET DOMAIN-CONTAINING PROTEIN 5"/>
    <property type="match status" value="1"/>
</dbReference>
<keyword evidence="3" id="KW-1185">Reference proteome</keyword>
<organism evidence="2 3">
    <name type="scientific">Galerina marginata (strain CBS 339.88)</name>
    <dbReference type="NCBI Taxonomy" id="685588"/>
    <lineage>
        <taxon>Eukaryota</taxon>
        <taxon>Fungi</taxon>
        <taxon>Dikarya</taxon>
        <taxon>Basidiomycota</taxon>
        <taxon>Agaricomycotina</taxon>
        <taxon>Agaricomycetes</taxon>
        <taxon>Agaricomycetidae</taxon>
        <taxon>Agaricales</taxon>
        <taxon>Agaricineae</taxon>
        <taxon>Strophariaceae</taxon>
        <taxon>Galerina</taxon>
    </lineage>
</organism>
<protein>
    <recommendedName>
        <fullName evidence="1">SET domain-containing protein</fullName>
    </recommendedName>
</protein>
<feature type="domain" description="SET" evidence="1">
    <location>
        <begin position="99"/>
        <end position="272"/>
    </location>
</feature>
<dbReference type="STRING" id="685588.A0A067T477"/>
<dbReference type="Proteomes" id="UP000027222">
    <property type="component" value="Unassembled WGS sequence"/>
</dbReference>
<evidence type="ECO:0000313" key="3">
    <source>
        <dbReference type="Proteomes" id="UP000027222"/>
    </source>
</evidence>
<accession>A0A067T477</accession>
<sequence length="392" mass="44319">MQKETPITKTTTRLVYGKVENTGIPEDYQPSSFKLVETDPSKIDHPENTIVLNTIPVKPINEPPDPDGHSQWIVLAQTKRKILDLSDYPQPVPRPVGPPAYVVRRTPTMGMGVFATRDIKIGDLIFSERPLLVIPRNLGSLGIRMPEGYDNKTHQMITMFEWEKQLEIAVNRMNPEDQSVFRSLANNHTEDGSGPLLGIVRTNGYSIYDLYDGRDRHPEDATAYTGVANIGSRINHSCMPNVAHDFSLPSFSFQFTARRDITTGEQLFFAYCALNQSVARRQAELAPYGIVCECTSCANATPETDKFREEYEQRLKDCIREVVQLIAAPHVTENALDPVLQFRKMLIQEGLHIGGAYASLLLVIHQLYVKLGLPERAKNYLEEYERYRSTAH</sequence>
<proteinExistence type="predicted"/>
<evidence type="ECO:0000259" key="1">
    <source>
        <dbReference type="PROSITE" id="PS50280"/>
    </source>
</evidence>
<dbReference type="AlphaFoldDB" id="A0A067T477"/>
<dbReference type="PROSITE" id="PS50280">
    <property type="entry name" value="SET"/>
    <property type="match status" value="1"/>
</dbReference>
<dbReference type="HOGENOM" id="CLU_028281_2_0_1"/>
<dbReference type="CDD" id="cd20071">
    <property type="entry name" value="SET_SMYD"/>
    <property type="match status" value="1"/>
</dbReference>
<gene>
    <name evidence="2" type="ORF">GALMADRAFT_141092</name>
</gene>
<dbReference type="OrthoDB" id="5945798at2759"/>
<dbReference type="SMART" id="SM00317">
    <property type="entry name" value="SET"/>
    <property type="match status" value="1"/>
</dbReference>
<evidence type="ECO:0000313" key="2">
    <source>
        <dbReference type="EMBL" id="KDR74749.1"/>
    </source>
</evidence>
<dbReference type="InterPro" id="IPR046341">
    <property type="entry name" value="SET_dom_sf"/>
</dbReference>
<dbReference type="InterPro" id="IPR001214">
    <property type="entry name" value="SET_dom"/>
</dbReference>
<dbReference type="EMBL" id="KL142382">
    <property type="protein sequence ID" value="KDR74749.1"/>
    <property type="molecule type" value="Genomic_DNA"/>
</dbReference>